<dbReference type="EMBL" id="HBGA01060944">
    <property type="protein sequence ID" value="CAD9011479.1"/>
    <property type="molecule type" value="Transcribed_RNA"/>
</dbReference>
<keyword evidence="1" id="KW-0833">Ubl conjugation pathway</keyword>
<accession>A0A7S1NCR5</accession>
<feature type="compositionally biased region" description="Low complexity" evidence="3">
    <location>
        <begin position="19"/>
        <end position="28"/>
    </location>
</feature>
<dbReference type="Gene3D" id="3.90.70.10">
    <property type="entry name" value="Cysteine proteinases"/>
    <property type="match status" value="1"/>
</dbReference>
<proteinExistence type="predicted"/>
<feature type="domain" description="USP" evidence="4">
    <location>
        <begin position="130"/>
        <end position="447"/>
    </location>
</feature>
<dbReference type="SUPFAM" id="SSF54001">
    <property type="entry name" value="Cysteine proteinases"/>
    <property type="match status" value="1"/>
</dbReference>
<dbReference type="PANTHER" id="PTHR22975:SF9">
    <property type="entry name" value="ECHINUS SPLICE FORM 3"/>
    <property type="match status" value="1"/>
</dbReference>
<dbReference type="AlphaFoldDB" id="A0A7S1NCR5"/>
<name>A0A7S1NCR5_9EUGL</name>
<dbReference type="GO" id="GO:0004843">
    <property type="term" value="F:cysteine-type deubiquitinase activity"/>
    <property type="evidence" value="ECO:0007669"/>
    <property type="project" value="InterPro"/>
</dbReference>
<organism evidence="5">
    <name type="scientific">Eutreptiella gymnastica</name>
    <dbReference type="NCBI Taxonomy" id="73025"/>
    <lineage>
        <taxon>Eukaryota</taxon>
        <taxon>Discoba</taxon>
        <taxon>Euglenozoa</taxon>
        <taxon>Euglenida</taxon>
        <taxon>Spirocuta</taxon>
        <taxon>Euglenophyceae</taxon>
        <taxon>Eutreptiales</taxon>
        <taxon>Eutreptiaceae</taxon>
        <taxon>Eutreptiella</taxon>
    </lineage>
</organism>
<evidence type="ECO:0000256" key="2">
    <source>
        <dbReference type="ARBA" id="ARBA00022801"/>
    </source>
</evidence>
<dbReference type="InterPro" id="IPR038765">
    <property type="entry name" value="Papain-like_cys_pep_sf"/>
</dbReference>
<evidence type="ECO:0000313" key="5">
    <source>
        <dbReference type="EMBL" id="CAD9011479.1"/>
    </source>
</evidence>
<evidence type="ECO:0000256" key="1">
    <source>
        <dbReference type="ARBA" id="ARBA00022786"/>
    </source>
</evidence>
<dbReference type="GO" id="GO:0016579">
    <property type="term" value="P:protein deubiquitination"/>
    <property type="evidence" value="ECO:0007669"/>
    <property type="project" value="InterPro"/>
</dbReference>
<dbReference type="InterPro" id="IPR052398">
    <property type="entry name" value="Ubiquitin_hydrolase_53/54"/>
</dbReference>
<dbReference type="InterPro" id="IPR001394">
    <property type="entry name" value="Peptidase_C19_UCH"/>
</dbReference>
<feature type="region of interest" description="Disordered" evidence="3">
    <location>
        <begin position="1"/>
        <end position="64"/>
    </location>
</feature>
<keyword evidence="2" id="KW-0378">Hydrolase</keyword>
<evidence type="ECO:0000259" key="4">
    <source>
        <dbReference type="PROSITE" id="PS50235"/>
    </source>
</evidence>
<dbReference type="PROSITE" id="PS50235">
    <property type="entry name" value="USP_3"/>
    <property type="match status" value="1"/>
</dbReference>
<reference evidence="5" key="1">
    <citation type="submission" date="2021-01" db="EMBL/GenBank/DDBJ databases">
        <authorList>
            <person name="Corre E."/>
            <person name="Pelletier E."/>
            <person name="Niang G."/>
            <person name="Scheremetjew M."/>
            <person name="Finn R."/>
            <person name="Kale V."/>
            <person name="Holt S."/>
            <person name="Cochrane G."/>
            <person name="Meng A."/>
            <person name="Brown T."/>
            <person name="Cohen L."/>
        </authorList>
    </citation>
    <scope>NUCLEOTIDE SEQUENCE</scope>
    <source>
        <strain evidence="5">NIES-381</strain>
    </source>
</reference>
<protein>
    <recommendedName>
        <fullName evidence="4">USP domain-containing protein</fullName>
    </recommendedName>
</protein>
<feature type="compositionally biased region" description="Polar residues" evidence="3">
    <location>
        <begin position="9"/>
        <end position="18"/>
    </location>
</feature>
<dbReference type="Pfam" id="PF00443">
    <property type="entry name" value="UCH"/>
    <property type="match status" value="1"/>
</dbReference>
<gene>
    <name evidence="5" type="ORF">EGYM00392_LOCUS22579</name>
</gene>
<sequence length="448" mass="49641">MEAEGEGSALSTGSPTSGPTAAALLPAASPKPCPLTPSTSTPNRPPSPGGTTTRAGEGPAGGGTVMKLKLHRADQGKASLGDSVDYEVIGEQDEQSLRQVQADELKELRRKHETQLKLERCKPPVVPESVGLENPIGAHNCFLNVVLQSLWHLTAFRRLLLQDTHPHRCQSKGCIACSMRGLFTQYKFGTYAHLPPQEVREVVSCVFMEQQRFQVDQMDDAAELLDAMLLQLHADQAEAGDQAAHSCQPPCISHTAFGAEIIERSTQCKQCHQVGAHVETYIQLLHYLPSSLLLEEGDVHARMRVHLESEVRTCSECAEASPPAHSELPIQKHLCTVPPIVAFVLAWGNDRSTREQLTSITTNMLQTLNLDQVYRMAADVRGPHPYSLRGLICFYGHHYVAYFWNRVLDEWVYLDDSYVRPLGSWANVQQTIIDGRHMPLVLFYVRSP</sequence>
<evidence type="ECO:0000256" key="3">
    <source>
        <dbReference type="SAM" id="MobiDB-lite"/>
    </source>
</evidence>
<dbReference type="InterPro" id="IPR028889">
    <property type="entry name" value="USP"/>
</dbReference>
<dbReference type="PANTHER" id="PTHR22975">
    <property type="entry name" value="UBIQUITIN SPECIFIC PROTEINASE"/>
    <property type="match status" value="1"/>
</dbReference>